<dbReference type="Gene3D" id="3.90.550.10">
    <property type="entry name" value="Spore Coat Polysaccharide Biosynthesis Protein SpsA, Chain A"/>
    <property type="match status" value="1"/>
</dbReference>
<dbReference type="InterPro" id="IPR029044">
    <property type="entry name" value="Nucleotide-diphossugar_trans"/>
</dbReference>
<dbReference type="Proteomes" id="UP000283474">
    <property type="component" value="Chromosome"/>
</dbReference>
<evidence type="ECO:0000313" key="4">
    <source>
        <dbReference type="Proteomes" id="UP000283474"/>
    </source>
</evidence>
<dbReference type="RefSeq" id="WP_128354781.1">
    <property type="nucleotide sequence ID" value="NZ_CP022987.1"/>
</dbReference>
<dbReference type="EMBL" id="CP022987">
    <property type="protein sequence ID" value="QAA93735.1"/>
    <property type="molecule type" value="Genomic_DNA"/>
</dbReference>
<dbReference type="CDD" id="cd02511">
    <property type="entry name" value="Beta4Glucosyltransferase"/>
    <property type="match status" value="1"/>
</dbReference>
<dbReference type="KEGG" id="pus:CKA81_07735"/>
<dbReference type="PANTHER" id="PTHR43630:SF2">
    <property type="entry name" value="GLYCOSYLTRANSFERASE"/>
    <property type="match status" value="1"/>
</dbReference>
<dbReference type="AlphaFoldDB" id="A0A410GBR6"/>
<evidence type="ECO:0000259" key="2">
    <source>
        <dbReference type="Pfam" id="PF00535"/>
    </source>
</evidence>
<evidence type="ECO:0000256" key="1">
    <source>
        <dbReference type="ARBA" id="ARBA00038494"/>
    </source>
</evidence>
<feature type="domain" description="Glycosyltransferase 2-like" evidence="2">
    <location>
        <begin position="4"/>
        <end position="150"/>
    </location>
</feature>
<evidence type="ECO:0000313" key="3">
    <source>
        <dbReference type="EMBL" id="QAA93735.1"/>
    </source>
</evidence>
<dbReference type="InterPro" id="IPR001173">
    <property type="entry name" value="Glyco_trans_2-like"/>
</dbReference>
<proteinExistence type="inferred from homology"/>
<name>A0A410GBR6_9BURK</name>
<reference evidence="3 4" key="1">
    <citation type="submission" date="2017-08" db="EMBL/GenBank/DDBJ databases">
        <authorList>
            <person name="Park S.-J."/>
            <person name="Kim H."/>
        </authorList>
    </citation>
    <scope>NUCLEOTIDE SEQUENCE [LARGE SCALE GENOMIC DNA]</scope>
    <source>
        <strain evidence="4">ye3</strain>
    </source>
</reference>
<dbReference type="SUPFAM" id="SSF53448">
    <property type="entry name" value="Nucleotide-diphospho-sugar transferases"/>
    <property type="match status" value="1"/>
</dbReference>
<dbReference type="PANTHER" id="PTHR43630">
    <property type="entry name" value="POLY-BETA-1,6-N-ACETYL-D-GLUCOSAMINE SYNTHASE"/>
    <property type="match status" value="1"/>
</dbReference>
<protein>
    <submittedName>
        <fullName evidence="3">LPS biosynthesis protein</fullName>
    </submittedName>
</protein>
<dbReference type="OrthoDB" id="9815923at2"/>
<sequence>MTLSVIIITKDEAGHIADCIDSVNFADEIIVVDSGSQDGTREIAAARGARVSLAADWPGFGRQKNRALDLATCEWVLSIDADERVTPELAQEIQQVIAAPSADAYKIARLSNFGGRWIRHSGWWPDHVLRLFRRGTARFKDVPVHESVQTTAPVALLHGHFLHYPYANLETFIAKINHYSSEAAAAMHARGKQTSVMGATGHAVWTFIRIYLIRRGFLDGREGFILAGMAAAGSFFRYNKLLFLNKNKQPPPDKD</sequence>
<comment type="similarity">
    <text evidence="1">Belongs to the glycosyltransferase 2 family. WaaE/KdtX subfamily.</text>
</comment>
<dbReference type="Pfam" id="PF00535">
    <property type="entry name" value="Glycos_transf_2"/>
    <property type="match status" value="1"/>
</dbReference>
<accession>A0A410GBR6</accession>
<gene>
    <name evidence="3" type="ORF">CKA81_07735</name>
</gene>
<keyword evidence="4" id="KW-1185">Reference proteome</keyword>
<organism evidence="3 4">
    <name type="scientific">Pollutimonas thiosulfatoxidans</name>
    <dbReference type="NCBI Taxonomy" id="2028345"/>
    <lineage>
        <taxon>Bacteria</taxon>
        <taxon>Pseudomonadati</taxon>
        <taxon>Pseudomonadota</taxon>
        <taxon>Betaproteobacteria</taxon>
        <taxon>Burkholderiales</taxon>
        <taxon>Alcaligenaceae</taxon>
        <taxon>Pollutimonas</taxon>
    </lineage>
</organism>